<feature type="signal peptide" evidence="2">
    <location>
        <begin position="1"/>
        <end position="25"/>
    </location>
</feature>
<name>A0ABN1B233_9SPHN</name>
<dbReference type="RefSeq" id="WP_229954427.1">
    <property type="nucleotide sequence ID" value="NZ_BAAAEM010000004.1"/>
</dbReference>
<evidence type="ECO:0008006" key="5">
    <source>
        <dbReference type="Google" id="ProtNLM"/>
    </source>
</evidence>
<keyword evidence="4" id="KW-1185">Reference proteome</keyword>
<gene>
    <name evidence="3" type="ORF">GCM10009096_34100</name>
</gene>
<feature type="chain" id="PRO_5045791137" description="Tetratricopeptide repeat protein" evidence="2">
    <location>
        <begin position="26"/>
        <end position="371"/>
    </location>
</feature>
<evidence type="ECO:0000256" key="2">
    <source>
        <dbReference type="SAM" id="SignalP"/>
    </source>
</evidence>
<dbReference type="Proteomes" id="UP001500713">
    <property type="component" value="Unassembled WGS sequence"/>
</dbReference>
<evidence type="ECO:0000313" key="4">
    <source>
        <dbReference type="Proteomes" id="UP001500713"/>
    </source>
</evidence>
<dbReference type="EMBL" id="BAAAEM010000004">
    <property type="protein sequence ID" value="GAA0488334.1"/>
    <property type="molecule type" value="Genomic_DNA"/>
</dbReference>
<sequence length="371" mass="41350">MHYLNRLAALAALFLIAIFPAAPLAAQTDKPAPQQAATPSPNATVVIPRPRRPPNKMLSYDIPLEKRSDLSDCASRDKRSIEFVAKNCWPVLQAYKTLIRLRGASRSAIAKHERQAPDAIATKNRALALAKQLHSQHADGRWPMQSQVAQMGYPLLINMLKAFDDDEAAIAAHSDYIALQGRTLMNNPTFLRGYLYKDKSEYLLQLGRRDEALANFTAATALADREPIDMISNVEHAELIAYDAIIAKDEDRALTAINMFLDKTERHSRHQDLVYYPIRILKIYILAGRKDYDGVLAELKTFNSLSRRNLCQQDEQNEFYFPQVVSPTQSDPRIAAELKEFGCSAAIIAGLDANMANGVPASEGVKPLPPR</sequence>
<feature type="region of interest" description="Disordered" evidence="1">
    <location>
        <begin position="30"/>
        <end position="59"/>
    </location>
</feature>
<evidence type="ECO:0000313" key="3">
    <source>
        <dbReference type="EMBL" id="GAA0488334.1"/>
    </source>
</evidence>
<evidence type="ECO:0000256" key="1">
    <source>
        <dbReference type="SAM" id="MobiDB-lite"/>
    </source>
</evidence>
<accession>A0ABN1B233</accession>
<proteinExistence type="predicted"/>
<reference evidence="3 4" key="1">
    <citation type="journal article" date="2019" name="Int. J. Syst. Evol. Microbiol.">
        <title>The Global Catalogue of Microorganisms (GCM) 10K type strain sequencing project: providing services to taxonomists for standard genome sequencing and annotation.</title>
        <authorList>
            <consortium name="The Broad Institute Genomics Platform"/>
            <consortium name="The Broad Institute Genome Sequencing Center for Infectious Disease"/>
            <person name="Wu L."/>
            <person name="Ma J."/>
        </authorList>
    </citation>
    <scope>NUCLEOTIDE SEQUENCE [LARGE SCALE GENOMIC DNA]</scope>
    <source>
        <strain evidence="3 4">JCM 14162</strain>
    </source>
</reference>
<comment type="caution">
    <text evidence="3">The sequence shown here is derived from an EMBL/GenBank/DDBJ whole genome shotgun (WGS) entry which is preliminary data.</text>
</comment>
<organism evidence="3 4">
    <name type="scientific">Parasphingorhabdus litoris</name>
    <dbReference type="NCBI Taxonomy" id="394733"/>
    <lineage>
        <taxon>Bacteria</taxon>
        <taxon>Pseudomonadati</taxon>
        <taxon>Pseudomonadota</taxon>
        <taxon>Alphaproteobacteria</taxon>
        <taxon>Sphingomonadales</taxon>
        <taxon>Sphingomonadaceae</taxon>
        <taxon>Parasphingorhabdus</taxon>
    </lineage>
</organism>
<keyword evidence="2" id="KW-0732">Signal</keyword>
<protein>
    <recommendedName>
        <fullName evidence="5">Tetratricopeptide repeat protein</fullName>
    </recommendedName>
</protein>